<dbReference type="SMART" id="SM00065">
    <property type="entry name" value="GAF"/>
    <property type="match status" value="1"/>
</dbReference>
<dbReference type="InterPro" id="IPR036097">
    <property type="entry name" value="HisK_dim/P_sf"/>
</dbReference>
<evidence type="ECO:0000313" key="8">
    <source>
        <dbReference type="EMBL" id="RED45232.1"/>
    </source>
</evidence>
<dbReference type="SMART" id="SM00387">
    <property type="entry name" value="HATPase_c"/>
    <property type="match status" value="1"/>
</dbReference>
<evidence type="ECO:0000313" key="9">
    <source>
        <dbReference type="Proteomes" id="UP000256980"/>
    </source>
</evidence>
<gene>
    <name evidence="8" type="ORF">DFQ10_102100</name>
</gene>
<accession>A0A3D9H6Y3</accession>
<dbReference type="PRINTS" id="PR00344">
    <property type="entry name" value="BCTRLSENSOR"/>
</dbReference>
<dbReference type="SUPFAM" id="SSF47384">
    <property type="entry name" value="Homodimeric domain of signal transducing histidine kinase"/>
    <property type="match status" value="1"/>
</dbReference>
<proteinExistence type="predicted"/>
<dbReference type="Gene3D" id="3.30.565.10">
    <property type="entry name" value="Histidine kinase-like ATPase, C-terminal domain"/>
    <property type="match status" value="1"/>
</dbReference>
<dbReference type="AlphaFoldDB" id="A0A3D9H6Y3"/>
<dbReference type="InterPro" id="IPR005467">
    <property type="entry name" value="His_kinase_dom"/>
</dbReference>
<dbReference type="SUPFAM" id="SSF55781">
    <property type="entry name" value="GAF domain-like"/>
    <property type="match status" value="1"/>
</dbReference>
<keyword evidence="5" id="KW-0418">Kinase</keyword>
<dbReference type="CDD" id="cd00082">
    <property type="entry name" value="HisKA"/>
    <property type="match status" value="1"/>
</dbReference>
<organism evidence="8 9">
    <name type="scientific">Winogradskyella eximia</name>
    <dbReference type="NCBI Taxonomy" id="262006"/>
    <lineage>
        <taxon>Bacteria</taxon>
        <taxon>Pseudomonadati</taxon>
        <taxon>Bacteroidota</taxon>
        <taxon>Flavobacteriia</taxon>
        <taxon>Flavobacteriales</taxon>
        <taxon>Flavobacteriaceae</taxon>
        <taxon>Winogradskyella</taxon>
    </lineage>
</organism>
<evidence type="ECO:0000256" key="6">
    <source>
        <dbReference type="SAM" id="Coils"/>
    </source>
</evidence>
<keyword evidence="6" id="KW-0175">Coiled coil</keyword>
<protein>
    <recommendedName>
        <fullName evidence="2">histidine kinase</fullName>
        <ecNumber evidence="2">2.7.13.3</ecNumber>
    </recommendedName>
</protein>
<evidence type="ECO:0000256" key="5">
    <source>
        <dbReference type="ARBA" id="ARBA00022777"/>
    </source>
</evidence>
<dbReference type="Pfam" id="PF02518">
    <property type="entry name" value="HATPase_c"/>
    <property type="match status" value="1"/>
</dbReference>
<keyword evidence="9" id="KW-1185">Reference proteome</keyword>
<dbReference type="InterPro" id="IPR003661">
    <property type="entry name" value="HisK_dim/P_dom"/>
</dbReference>
<dbReference type="EC" id="2.7.13.3" evidence="2"/>
<evidence type="ECO:0000256" key="2">
    <source>
        <dbReference type="ARBA" id="ARBA00012438"/>
    </source>
</evidence>
<dbReference type="InterPro" id="IPR004358">
    <property type="entry name" value="Sig_transdc_His_kin-like_C"/>
</dbReference>
<dbReference type="FunFam" id="3.30.565.10:FF:000006">
    <property type="entry name" value="Sensor histidine kinase WalK"/>
    <property type="match status" value="1"/>
</dbReference>
<name>A0A3D9H6Y3_9FLAO</name>
<dbReference type="Gene3D" id="3.30.450.40">
    <property type="match status" value="1"/>
</dbReference>
<dbReference type="InterPro" id="IPR003594">
    <property type="entry name" value="HATPase_dom"/>
</dbReference>
<comment type="caution">
    <text evidence="8">The sequence shown here is derived from an EMBL/GenBank/DDBJ whole genome shotgun (WGS) entry which is preliminary data.</text>
</comment>
<sequence length="484" mass="55871">MVSKITVLFFFKHFYNAFYGVYFCSKNVSSIFRKQKNAVYNRNSKTSKYDMESDVNQIEKDNIIQKQLRFQELLISISTTYINANLSHVDQLIKTSLKQIGEFVEVDRSYIFSYDFINNTTSNTYEWCAEGIEPEIENLQNIPIDYIPQWLEAHRNGKAFYVEDVSLLPDDGEQGLRAVLEPQGIKSLIAIPKIKNDELIGFVGFDAVKKKNTYNDNEQDILFVYANMLVNVIQRKENEERIKAQEAKKEELLQNLSKQNQELNEYAHVVSHDLKAPLINIHTLVGWFMEDHKDILDDQAMKPLHQVLFNVEKMDYLIKGILDYSTIDKLASEVTLINFNTILDEVLQTQLIPSHVKITVQDQLPSISGNAWRYKQVFQNLIQNAIKYSDKDQSIIDVGYTEKPEHYEFYVKDNGVGINPNYFDKIFKIFTKLESTGSSSGVGLSIVKKIITYYNGTIWVESEEGVGTTFYFTLSKDEDINAAK</sequence>
<dbReference type="SUPFAM" id="SSF55874">
    <property type="entry name" value="ATPase domain of HSP90 chaperone/DNA topoisomerase II/histidine kinase"/>
    <property type="match status" value="1"/>
</dbReference>
<dbReference type="PANTHER" id="PTHR43304">
    <property type="entry name" value="PHYTOCHROME-LIKE PROTEIN CPH1"/>
    <property type="match status" value="1"/>
</dbReference>
<evidence type="ECO:0000256" key="1">
    <source>
        <dbReference type="ARBA" id="ARBA00000085"/>
    </source>
</evidence>
<dbReference type="InterPro" id="IPR029016">
    <property type="entry name" value="GAF-like_dom_sf"/>
</dbReference>
<dbReference type="PANTHER" id="PTHR43304:SF1">
    <property type="entry name" value="PAC DOMAIN-CONTAINING PROTEIN"/>
    <property type="match status" value="1"/>
</dbReference>
<dbReference type="Pfam" id="PF01590">
    <property type="entry name" value="GAF"/>
    <property type="match status" value="1"/>
</dbReference>
<keyword evidence="3" id="KW-0597">Phosphoprotein</keyword>
<keyword evidence="4" id="KW-0808">Transferase</keyword>
<dbReference type="GO" id="GO:0000155">
    <property type="term" value="F:phosphorelay sensor kinase activity"/>
    <property type="evidence" value="ECO:0007669"/>
    <property type="project" value="InterPro"/>
</dbReference>
<dbReference type="InterPro" id="IPR003018">
    <property type="entry name" value="GAF"/>
</dbReference>
<dbReference type="Proteomes" id="UP000256980">
    <property type="component" value="Unassembled WGS sequence"/>
</dbReference>
<evidence type="ECO:0000256" key="3">
    <source>
        <dbReference type="ARBA" id="ARBA00022553"/>
    </source>
</evidence>
<comment type="catalytic activity">
    <reaction evidence="1">
        <text>ATP + protein L-histidine = ADP + protein N-phospho-L-histidine.</text>
        <dbReference type="EC" id="2.7.13.3"/>
    </reaction>
</comment>
<reference evidence="8 9" key="1">
    <citation type="submission" date="2018-07" db="EMBL/GenBank/DDBJ databases">
        <title>Genomic Encyclopedia of Type Strains, Phase III (KMG-III): the genomes of soil and plant-associated and newly described type strains.</title>
        <authorList>
            <person name="Whitman W."/>
        </authorList>
    </citation>
    <scope>NUCLEOTIDE SEQUENCE [LARGE SCALE GENOMIC DNA]</scope>
    <source>
        <strain evidence="8 9">CECT 7946</strain>
    </source>
</reference>
<dbReference type="PROSITE" id="PS50109">
    <property type="entry name" value="HIS_KIN"/>
    <property type="match status" value="1"/>
</dbReference>
<feature type="coiled-coil region" evidence="6">
    <location>
        <begin position="230"/>
        <end position="269"/>
    </location>
</feature>
<feature type="domain" description="Histidine kinase" evidence="7">
    <location>
        <begin position="269"/>
        <end position="478"/>
    </location>
</feature>
<dbReference type="InterPro" id="IPR036890">
    <property type="entry name" value="HATPase_C_sf"/>
</dbReference>
<dbReference type="Gene3D" id="1.10.287.130">
    <property type="match status" value="1"/>
</dbReference>
<dbReference type="EMBL" id="QRDV01000002">
    <property type="protein sequence ID" value="RED45232.1"/>
    <property type="molecule type" value="Genomic_DNA"/>
</dbReference>
<evidence type="ECO:0000259" key="7">
    <source>
        <dbReference type="PROSITE" id="PS50109"/>
    </source>
</evidence>
<dbReference type="InterPro" id="IPR052162">
    <property type="entry name" value="Sensor_kinase/Photoreceptor"/>
</dbReference>
<evidence type="ECO:0000256" key="4">
    <source>
        <dbReference type="ARBA" id="ARBA00022679"/>
    </source>
</evidence>